<protein>
    <submittedName>
        <fullName evidence="2">Uncharacterized protein</fullName>
    </submittedName>
</protein>
<feature type="compositionally biased region" description="Polar residues" evidence="1">
    <location>
        <begin position="245"/>
        <end position="254"/>
    </location>
</feature>
<dbReference type="Proteomes" id="UP000286415">
    <property type="component" value="Unassembled WGS sequence"/>
</dbReference>
<reference evidence="2 3" key="2">
    <citation type="journal article" date="2021" name="Genomics">
        <title>High-quality reference genome for Clonorchis sinensis.</title>
        <authorList>
            <person name="Young N.D."/>
            <person name="Stroehlein A.J."/>
            <person name="Kinkar L."/>
            <person name="Wang T."/>
            <person name="Sohn W.M."/>
            <person name="Chang B.C.H."/>
            <person name="Kaur P."/>
            <person name="Weisz D."/>
            <person name="Dudchenko O."/>
            <person name="Aiden E.L."/>
            <person name="Korhonen P.K."/>
            <person name="Gasser R.B."/>
        </authorList>
    </citation>
    <scope>NUCLEOTIDE SEQUENCE [LARGE SCALE GENOMIC DNA]</scope>
    <source>
        <strain evidence="2">Cs-k2</strain>
    </source>
</reference>
<dbReference type="AlphaFoldDB" id="A0A419Q961"/>
<organism evidence="2 3">
    <name type="scientific">Clonorchis sinensis</name>
    <name type="common">Chinese liver fluke</name>
    <dbReference type="NCBI Taxonomy" id="79923"/>
    <lineage>
        <taxon>Eukaryota</taxon>
        <taxon>Metazoa</taxon>
        <taxon>Spiralia</taxon>
        <taxon>Lophotrochozoa</taxon>
        <taxon>Platyhelminthes</taxon>
        <taxon>Trematoda</taxon>
        <taxon>Digenea</taxon>
        <taxon>Opisthorchiida</taxon>
        <taxon>Opisthorchiata</taxon>
        <taxon>Opisthorchiidae</taxon>
        <taxon>Clonorchis</taxon>
    </lineage>
</organism>
<evidence type="ECO:0000313" key="2">
    <source>
        <dbReference type="EMBL" id="KAG5452599.1"/>
    </source>
</evidence>
<dbReference type="EMBL" id="NIRI02000042">
    <property type="protein sequence ID" value="KAG5452599.1"/>
    <property type="molecule type" value="Genomic_DNA"/>
</dbReference>
<name>A0A419Q961_CLOSI</name>
<evidence type="ECO:0000313" key="3">
    <source>
        <dbReference type="Proteomes" id="UP000286415"/>
    </source>
</evidence>
<proteinExistence type="predicted"/>
<evidence type="ECO:0000256" key="1">
    <source>
        <dbReference type="SAM" id="MobiDB-lite"/>
    </source>
</evidence>
<accession>A0A419Q961</accession>
<gene>
    <name evidence="2" type="ORF">CSKR_100461</name>
</gene>
<feature type="region of interest" description="Disordered" evidence="1">
    <location>
        <begin position="240"/>
        <end position="260"/>
    </location>
</feature>
<dbReference type="InParanoid" id="A0A419Q961"/>
<sequence length="260" mass="29540">MHTPLEIQGCTTLTPQASQISKRDPGLADSCIDLICHATIRTNTTSSSSSWMLTGVFVACMSTSMTLHFGQFIQKHLRLLLFEDENDIVYTFQIDKPKTQFRVIPRTFHRPAPWCYYPPPDHAPIAEWAHSLSLHYLMRFCHQQSATPTKDRKVTPSLPQVRGVVHANSNSKQPPSFQKTLRWVYVFLRQDIRVIKWSSLSVSEHPDAIQRSPTPLKPAKIAKAESQGAALVMWQLSRSDDPSKKLTTFQTLKETSLPEE</sequence>
<comment type="caution">
    <text evidence="2">The sequence shown here is derived from an EMBL/GenBank/DDBJ whole genome shotgun (WGS) entry which is preliminary data.</text>
</comment>
<reference evidence="2 3" key="1">
    <citation type="journal article" date="2018" name="Biotechnol. Adv.">
        <title>Improved genomic resources and new bioinformatic workflow for the carcinogenic parasite Clonorchis sinensis: Biotechnological implications.</title>
        <authorList>
            <person name="Wang D."/>
            <person name="Korhonen P.K."/>
            <person name="Gasser R.B."/>
            <person name="Young N.D."/>
        </authorList>
    </citation>
    <scope>NUCLEOTIDE SEQUENCE [LARGE SCALE GENOMIC DNA]</scope>
    <source>
        <strain evidence="2">Cs-k2</strain>
    </source>
</reference>
<keyword evidence="3" id="KW-1185">Reference proteome</keyword>